<dbReference type="InterPro" id="IPR016159">
    <property type="entry name" value="Cullin_repeat-like_dom_sf"/>
</dbReference>
<evidence type="ECO:0000256" key="12">
    <source>
        <dbReference type="PROSITE-ProRule" id="PRU00330"/>
    </source>
</evidence>
<dbReference type="GO" id="GO:0005634">
    <property type="term" value="C:nucleus"/>
    <property type="evidence" value="ECO:0007669"/>
    <property type="project" value="UniProtKB-SubCell"/>
</dbReference>
<evidence type="ECO:0000256" key="6">
    <source>
        <dbReference type="ARBA" id="ARBA00022618"/>
    </source>
</evidence>
<feature type="region of interest" description="Disordered" evidence="14">
    <location>
        <begin position="691"/>
        <end position="710"/>
    </location>
</feature>
<dbReference type="InterPro" id="IPR001373">
    <property type="entry name" value="Cullin_N"/>
</dbReference>
<dbReference type="GO" id="GO:0043161">
    <property type="term" value="P:proteasome-mediated ubiquitin-dependent protein catabolic process"/>
    <property type="evidence" value="ECO:0007669"/>
    <property type="project" value="UniProtKB-ARBA"/>
</dbReference>
<dbReference type="SMART" id="SM00182">
    <property type="entry name" value="CULLIN"/>
    <property type="match status" value="1"/>
</dbReference>
<dbReference type="GO" id="GO:0031625">
    <property type="term" value="F:ubiquitin protein ligase binding"/>
    <property type="evidence" value="ECO:0007669"/>
    <property type="project" value="InterPro"/>
</dbReference>
<comment type="pathway">
    <text evidence="2">Protein modification; protein ubiquitination.</text>
</comment>
<dbReference type="GO" id="GO:0010468">
    <property type="term" value="P:regulation of gene expression"/>
    <property type="evidence" value="ECO:0007669"/>
    <property type="project" value="UniProtKB-ARBA"/>
</dbReference>
<dbReference type="GO" id="GO:0016192">
    <property type="term" value="P:vesicle-mediated transport"/>
    <property type="evidence" value="ECO:0007669"/>
    <property type="project" value="UniProtKB-KW"/>
</dbReference>
<keyword evidence="6" id="KW-0132">Cell division</keyword>
<dbReference type="Proteomes" id="UP001152798">
    <property type="component" value="Chromosome 1"/>
</dbReference>
<dbReference type="InterPro" id="IPR059120">
    <property type="entry name" value="Cullin-like_AB"/>
</dbReference>
<organism evidence="16 17">
    <name type="scientific">Nezara viridula</name>
    <name type="common">Southern green stink bug</name>
    <name type="synonym">Cimex viridulus</name>
    <dbReference type="NCBI Taxonomy" id="85310"/>
    <lineage>
        <taxon>Eukaryota</taxon>
        <taxon>Metazoa</taxon>
        <taxon>Ecdysozoa</taxon>
        <taxon>Arthropoda</taxon>
        <taxon>Hexapoda</taxon>
        <taxon>Insecta</taxon>
        <taxon>Pterygota</taxon>
        <taxon>Neoptera</taxon>
        <taxon>Paraneoptera</taxon>
        <taxon>Hemiptera</taxon>
        <taxon>Heteroptera</taxon>
        <taxon>Panheteroptera</taxon>
        <taxon>Pentatomomorpha</taxon>
        <taxon>Pentatomoidea</taxon>
        <taxon>Pentatomidae</taxon>
        <taxon>Pentatominae</taxon>
        <taxon>Nezara</taxon>
    </lineage>
</organism>
<dbReference type="Gene3D" id="1.10.10.10">
    <property type="entry name" value="Winged helix-like DNA-binding domain superfamily/Winged helix DNA-binding domain"/>
    <property type="match status" value="1"/>
</dbReference>
<dbReference type="InterPro" id="IPR036388">
    <property type="entry name" value="WH-like_DNA-bd_sf"/>
</dbReference>
<sequence length="780" mass="90676">MALYHQDNRYKFKVGLWHLDLRHGDTYRKTLQSMSMDEKYVENIWGLLKNAIQEIQKKNNSGLSFEELYRNAYTMVLHKHGERLYTGLKEVVTHHLESKVREDVLKSLNNNFLQTLNQAWNDHQTSMVMIRDILMYMDRVYVQQNDVDNVYNLGLIVFRDQVVRYGCIRDHLRETLLGLVMRERKGEVVDRMSIKNASQMLVILGINSRSVYEEDFERPFLHQSAEFYKMESQKFLAENSASVYIKKVEARINEEAERAKHYLDDSTEEYIVEVVETELIKKHMKTIVEMENSGVVHMLMHQKTDDLACMYKLFSRVPDGLKTISDCVSLYLREQGKALVEEQEPSTNAITFVQNLLDLKDKLDHFLHNSFNNDKIFKHMIAADFEFFLNLNPKSPEYLSLFIDDKLKKGVKGMTEQEIEVVLDKTMVLFRFLQEKDVFERYYKNHLAKRLLLNKSVSDDSEKNMISKLKTECGCQFTSKLEGMFKDMTVSNTIMDEFKEHITSTGANLYGVDLSVRVLTTGFWPTNSATPNCTIPIAPRSAFDVFRRFYLGKHSGRQLTLQPQLGSADLNAVFYGSRREDEEGGKDGASSSVSVASGAPRKHIIQVSTYQMCVLMLFNKREKLTYEEIQNETDIPEKDLIRALQSLAMGKASQRILIKSPKTKEIEPPHLFYINDSFTSKLHRVKIQTVAAKGESEPERRDTRSKVDEDRKHEIEAAIVRIMKARRHMAHNVLVSEVTEQLKIRFLPSPVVIKKRIENLIDREYLARTSEDRKMYTYVA</sequence>
<keyword evidence="10" id="KW-0539">Nucleus</keyword>
<dbReference type="Pfam" id="PF00888">
    <property type="entry name" value="Cullin"/>
    <property type="match status" value="1"/>
</dbReference>
<evidence type="ECO:0000256" key="13">
    <source>
        <dbReference type="RuleBase" id="RU003829"/>
    </source>
</evidence>
<evidence type="ECO:0000313" key="16">
    <source>
        <dbReference type="EMBL" id="CAH1391854.1"/>
    </source>
</evidence>
<keyword evidence="4" id="KW-0813">Transport</keyword>
<dbReference type="InterPro" id="IPR019559">
    <property type="entry name" value="Cullin_neddylation_domain"/>
</dbReference>
<dbReference type="FunFam" id="3.30.230.130:FF:000002">
    <property type="entry name" value="cullin-3 isoform X1"/>
    <property type="match status" value="1"/>
</dbReference>
<dbReference type="SUPFAM" id="SSF75632">
    <property type="entry name" value="Cullin homology domain"/>
    <property type="match status" value="1"/>
</dbReference>
<dbReference type="InterPro" id="IPR016158">
    <property type="entry name" value="Cullin_homology"/>
</dbReference>
<dbReference type="GO" id="GO:0006950">
    <property type="term" value="P:response to stress"/>
    <property type="evidence" value="ECO:0007669"/>
    <property type="project" value="UniProtKB-ARBA"/>
</dbReference>
<dbReference type="SMART" id="SM00884">
    <property type="entry name" value="Cullin_Nedd8"/>
    <property type="match status" value="1"/>
</dbReference>
<dbReference type="PROSITE" id="PS50069">
    <property type="entry name" value="CULLIN_2"/>
    <property type="match status" value="1"/>
</dbReference>
<evidence type="ECO:0000256" key="4">
    <source>
        <dbReference type="ARBA" id="ARBA00022448"/>
    </source>
</evidence>
<dbReference type="GO" id="GO:0000278">
    <property type="term" value="P:mitotic cell cycle"/>
    <property type="evidence" value="ECO:0007669"/>
    <property type="project" value="UniProtKB-ARBA"/>
</dbReference>
<dbReference type="SUPFAM" id="SSF46785">
    <property type="entry name" value="Winged helix' DNA-binding domain"/>
    <property type="match status" value="1"/>
</dbReference>
<keyword evidence="9" id="KW-0931">ER-Golgi transport</keyword>
<name>A0A9P0E136_NEZVI</name>
<keyword evidence="7" id="KW-0498">Mitosis</keyword>
<dbReference type="PROSITE" id="PS01256">
    <property type="entry name" value="CULLIN_1"/>
    <property type="match status" value="1"/>
</dbReference>
<dbReference type="FunFam" id="1.10.10.10:FF:000091">
    <property type="entry name" value="Cullin 3"/>
    <property type="match status" value="1"/>
</dbReference>
<keyword evidence="8" id="KW-0832">Ubl conjugation</keyword>
<evidence type="ECO:0000256" key="8">
    <source>
        <dbReference type="ARBA" id="ARBA00022843"/>
    </source>
</evidence>
<evidence type="ECO:0000256" key="2">
    <source>
        <dbReference type="ARBA" id="ARBA00004906"/>
    </source>
</evidence>
<dbReference type="Gene3D" id="1.20.1310.10">
    <property type="entry name" value="Cullin Repeats"/>
    <property type="match status" value="4"/>
</dbReference>
<dbReference type="Pfam" id="PF26557">
    <property type="entry name" value="Cullin_AB"/>
    <property type="match status" value="1"/>
</dbReference>
<dbReference type="InterPro" id="IPR036390">
    <property type="entry name" value="WH_DNA-bd_sf"/>
</dbReference>
<dbReference type="EMBL" id="OV725077">
    <property type="protein sequence ID" value="CAH1391854.1"/>
    <property type="molecule type" value="Genomic_DNA"/>
</dbReference>
<evidence type="ECO:0000259" key="15">
    <source>
        <dbReference type="PROSITE" id="PS50069"/>
    </source>
</evidence>
<dbReference type="GO" id="GO:0006915">
    <property type="term" value="P:apoptotic process"/>
    <property type="evidence" value="ECO:0007669"/>
    <property type="project" value="UniProtKB-ARBA"/>
</dbReference>
<dbReference type="AlphaFoldDB" id="A0A9P0E136"/>
<dbReference type="SUPFAM" id="SSF74788">
    <property type="entry name" value="Cullin repeat-like"/>
    <property type="match status" value="1"/>
</dbReference>
<dbReference type="PANTHER" id="PTHR11932">
    <property type="entry name" value="CULLIN"/>
    <property type="match status" value="1"/>
</dbReference>
<accession>A0A9P0E136</accession>
<dbReference type="GO" id="GO:0000209">
    <property type="term" value="P:protein polyubiquitination"/>
    <property type="evidence" value="ECO:0007669"/>
    <property type="project" value="UniProtKB-ARBA"/>
</dbReference>
<keyword evidence="5" id="KW-1017">Isopeptide bond</keyword>
<dbReference type="FunFam" id="1.20.1310.10:FF:000002">
    <property type="entry name" value="cullin-3 isoform X1"/>
    <property type="match status" value="1"/>
</dbReference>
<evidence type="ECO:0000256" key="3">
    <source>
        <dbReference type="ARBA" id="ARBA00006019"/>
    </source>
</evidence>
<keyword evidence="11" id="KW-0131">Cell cycle</keyword>
<dbReference type="GO" id="GO:0007165">
    <property type="term" value="P:signal transduction"/>
    <property type="evidence" value="ECO:0007669"/>
    <property type="project" value="UniProtKB-ARBA"/>
</dbReference>
<dbReference type="GO" id="GO:0005737">
    <property type="term" value="C:cytoplasm"/>
    <property type="evidence" value="ECO:0007669"/>
    <property type="project" value="UniProtKB-ARBA"/>
</dbReference>
<proteinExistence type="inferred from homology"/>
<dbReference type="InterPro" id="IPR036317">
    <property type="entry name" value="Cullin_homology_sf"/>
</dbReference>
<dbReference type="FunFam" id="1.20.1310.10:FF:000006">
    <property type="entry name" value="Cullin 3"/>
    <property type="match status" value="1"/>
</dbReference>
<comment type="subcellular location">
    <subcellularLocation>
        <location evidence="1">Nucleus</location>
    </subcellularLocation>
</comment>
<protein>
    <recommendedName>
        <fullName evidence="15">Cullin family profile domain-containing protein</fullName>
    </recommendedName>
</protein>
<evidence type="ECO:0000256" key="1">
    <source>
        <dbReference type="ARBA" id="ARBA00004123"/>
    </source>
</evidence>
<feature type="domain" description="Cullin family profile" evidence="15">
    <location>
        <begin position="394"/>
        <end position="648"/>
    </location>
</feature>
<evidence type="ECO:0000313" key="17">
    <source>
        <dbReference type="Proteomes" id="UP001152798"/>
    </source>
</evidence>
<feature type="compositionally biased region" description="Basic and acidic residues" evidence="14">
    <location>
        <begin position="694"/>
        <end position="710"/>
    </location>
</feature>
<reference evidence="16" key="1">
    <citation type="submission" date="2022-01" db="EMBL/GenBank/DDBJ databases">
        <authorList>
            <person name="King R."/>
        </authorList>
    </citation>
    <scope>NUCLEOTIDE SEQUENCE</scope>
</reference>
<comment type="similarity">
    <text evidence="3 12 13">Belongs to the cullin family.</text>
</comment>
<dbReference type="GO" id="GO:0051301">
    <property type="term" value="P:cell division"/>
    <property type="evidence" value="ECO:0007669"/>
    <property type="project" value="UniProtKB-KW"/>
</dbReference>
<dbReference type="InterPro" id="IPR045093">
    <property type="entry name" value="Cullin"/>
</dbReference>
<evidence type="ECO:0000256" key="10">
    <source>
        <dbReference type="ARBA" id="ARBA00023242"/>
    </source>
</evidence>
<evidence type="ECO:0000256" key="7">
    <source>
        <dbReference type="ARBA" id="ARBA00022776"/>
    </source>
</evidence>
<keyword evidence="17" id="KW-1185">Reference proteome</keyword>
<dbReference type="Gene3D" id="3.30.230.130">
    <property type="entry name" value="Cullin, Chain C, Domain 2"/>
    <property type="match status" value="1"/>
</dbReference>
<dbReference type="GO" id="GO:0080090">
    <property type="term" value="P:regulation of primary metabolic process"/>
    <property type="evidence" value="ECO:0007669"/>
    <property type="project" value="UniProtKB-ARBA"/>
</dbReference>
<dbReference type="FunFam" id="1.20.1310.10:FF:000005">
    <property type="entry name" value="Cullin 3"/>
    <property type="match status" value="1"/>
</dbReference>
<gene>
    <name evidence="16" type="ORF">NEZAVI_LOCUS2782</name>
</gene>
<dbReference type="InterPro" id="IPR016157">
    <property type="entry name" value="Cullin_CS"/>
</dbReference>
<evidence type="ECO:0000256" key="14">
    <source>
        <dbReference type="SAM" id="MobiDB-lite"/>
    </source>
</evidence>
<evidence type="ECO:0000256" key="5">
    <source>
        <dbReference type="ARBA" id="ARBA00022499"/>
    </source>
</evidence>
<dbReference type="Pfam" id="PF10557">
    <property type="entry name" value="Cullin_Nedd8"/>
    <property type="match status" value="1"/>
</dbReference>
<dbReference type="FunFam" id="1.20.1310.10:FF:000001">
    <property type="entry name" value="Cullin 3"/>
    <property type="match status" value="1"/>
</dbReference>
<evidence type="ECO:0000256" key="11">
    <source>
        <dbReference type="ARBA" id="ARBA00023306"/>
    </source>
</evidence>
<dbReference type="OrthoDB" id="27073at2759"/>
<dbReference type="GO" id="GO:0031461">
    <property type="term" value="C:cullin-RING ubiquitin ligase complex"/>
    <property type="evidence" value="ECO:0007669"/>
    <property type="project" value="InterPro"/>
</dbReference>
<evidence type="ECO:0000256" key="9">
    <source>
        <dbReference type="ARBA" id="ARBA00022892"/>
    </source>
</evidence>